<dbReference type="InterPro" id="IPR001179">
    <property type="entry name" value="PPIase_FKBP_dom"/>
</dbReference>
<keyword evidence="4 6" id="KW-0697">Rotamase</keyword>
<dbReference type="GO" id="GO:0006457">
    <property type="term" value="P:protein folding"/>
    <property type="evidence" value="ECO:0007669"/>
    <property type="project" value="InterPro"/>
</dbReference>
<dbReference type="PANTHER" id="PTHR43811">
    <property type="entry name" value="FKBP-TYPE PEPTIDYL-PROLYL CIS-TRANS ISOMERASE FKPA"/>
    <property type="match status" value="1"/>
</dbReference>
<dbReference type="Pfam" id="PF01346">
    <property type="entry name" value="FKBP_N"/>
    <property type="match status" value="1"/>
</dbReference>
<evidence type="ECO:0000256" key="5">
    <source>
        <dbReference type="ARBA" id="ARBA00023235"/>
    </source>
</evidence>
<dbReference type="GO" id="GO:0003755">
    <property type="term" value="F:peptidyl-prolyl cis-trans isomerase activity"/>
    <property type="evidence" value="ECO:0007669"/>
    <property type="project" value="UniProtKB-UniRule"/>
</dbReference>
<evidence type="ECO:0000256" key="3">
    <source>
        <dbReference type="ARBA" id="ARBA00022729"/>
    </source>
</evidence>
<protein>
    <recommendedName>
        <fullName evidence="7">Peptidyl-prolyl cis-trans isomerase</fullName>
        <ecNumber evidence="7">5.2.1.8</ecNumber>
    </recommendedName>
</protein>
<evidence type="ECO:0000256" key="4">
    <source>
        <dbReference type="ARBA" id="ARBA00023110"/>
    </source>
</evidence>
<dbReference type="InterPro" id="IPR000774">
    <property type="entry name" value="PPIase_FKBP_N"/>
</dbReference>
<dbReference type="EC" id="5.2.1.8" evidence="7"/>
<evidence type="ECO:0000256" key="7">
    <source>
        <dbReference type="RuleBase" id="RU003915"/>
    </source>
</evidence>
<evidence type="ECO:0000256" key="1">
    <source>
        <dbReference type="ARBA" id="ARBA00000971"/>
    </source>
</evidence>
<name>A0A849VLS9_9GAMM</name>
<comment type="caution">
    <text evidence="9">The sequence shown here is derived from an EMBL/GenBank/DDBJ whole genome shotgun (WGS) entry which is preliminary data.</text>
</comment>
<proteinExistence type="inferred from homology"/>
<dbReference type="FunFam" id="3.10.50.40:FF:000045">
    <property type="entry name" value="Peptidyl-prolyl cis-trans isomerase"/>
    <property type="match status" value="1"/>
</dbReference>
<dbReference type="PROSITE" id="PS50059">
    <property type="entry name" value="FKBP_PPIASE"/>
    <property type="match status" value="1"/>
</dbReference>
<dbReference type="AlphaFoldDB" id="A0A849VLS9"/>
<organism evidence="9 10">
    <name type="scientific">Pseudoalteromonas caenipelagi</name>
    <dbReference type="NCBI Taxonomy" id="2726988"/>
    <lineage>
        <taxon>Bacteria</taxon>
        <taxon>Pseudomonadati</taxon>
        <taxon>Pseudomonadota</taxon>
        <taxon>Gammaproteobacteria</taxon>
        <taxon>Alteromonadales</taxon>
        <taxon>Pseudoalteromonadaceae</taxon>
        <taxon>Pseudoalteromonas</taxon>
    </lineage>
</organism>
<evidence type="ECO:0000313" key="10">
    <source>
        <dbReference type="Proteomes" id="UP000586305"/>
    </source>
</evidence>
<dbReference type="PANTHER" id="PTHR43811:SF57">
    <property type="entry name" value="FKBP-TYPE PEPTIDYL-PROLYL CIS-TRANS ISOMERASE FKPA-RELATED"/>
    <property type="match status" value="1"/>
</dbReference>
<gene>
    <name evidence="9" type="ORF">HG263_18755</name>
</gene>
<reference evidence="9 10" key="1">
    <citation type="submission" date="2020-04" db="EMBL/GenBank/DDBJ databases">
        <title>Pseudoalteromonas caenipelagi sp. nov., isolated from a tidal flat.</title>
        <authorList>
            <person name="Park S."/>
            <person name="Yoon J.-H."/>
        </authorList>
    </citation>
    <scope>NUCLEOTIDE SEQUENCE [LARGE SCALE GENOMIC DNA]</scope>
    <source>
        <strain evidence="9 10">JBTF-M23</strain>
    </source>
</reference>
<feature type="domain" description="PPIase FKBP-type" evidence="8">
    <location>
        <begin position="74"/>
        <end position="159"/>
    </location>
</feature>
<evidence type="ECO:0000256" key="6">
    <source>
        <dbReference type="PROSITE-ProRule" id="PRU00277"/>
    </source>
</evidence>
<dbReference type="Proteomes" id="UP000586305">
    <property type="component" value="Unassembled WGS sequence"/>
</dbReference>
<evidence type="ECO:0000313" key="9">
    <source>
        <dbReference type="EMBL" id="NOU52547.1"/>
    </source>
</evidence>
<dbReference type="Pfam" id="PF00254">
    <property type="entry name" value="FKBP_C"/>
    <property type="match status" value="1"/>
</dbReference>
<keyword evidence="3" id="KW-0732">Signal</keyword>
<comment type="similarity">
    <text evidence="2 7">Belongs to the FKBP-type PPIase family.</text>
</comment>
<dbReference type="RefSeq" id="WP_171627607.1">
    <property type="nucleotide sequence ID" value="NZ_JABBPG010000010.1"/>
</dbReference>
<dbReference type="InterPro" id="IPR046357">
    <property type="entry name" value="PPIase_dom_sf"/>
</dbReference>
<comment type="catalytic activity">
    <reaction evidence="1 6 7">
        <text>[protein]-peptidylproline (omega=180) = [protein]-peptidylproline (omega=0)</text>
        <dbReference type="Rhea" id="RHEA:16237"/>
        <dbReference type="Rhea" id="RHEA-COMP:10747"/>
        <dbReference type="Rhea" id="RHEA-COMP:10748"/>
        <dbReference type="ChEBI" id="CHEBI:83833"/>
        <dbReference type="ChEBI" id="CHEBI:83834"/>
        <dbReference type="EC" id="5.2.1.8"/>
    </reaction>
</comment>
<keyword evidence="10" id="KW-1185">Reference proteome</keyword>
<sequence length="160" mass="17416">MSTTNIILLVVILVLAGLVYKQSKTQKQSSQFNRKAAQEFLAQNATKEGIQTTASGLQYEVLQSGSGEVHPTETSKVKVHYHGTLLDGAVFDSSVLRDSPISFGLNQVIPGWTEGVQLMKVGDKFRFFIDPDLGYGDRAAGKIEPGSLLIFEVELLAIES</sequence>
<dbReference type="EMBL" id="JABBPG010000010">
    <property type="protein sequence ID" value="NOU52547.1"/>
    <property type="molecule type" value="Genomic_DNA"/>
</dbReference>
<dbReference type="Gene3D" id="3.10.50.40">
    <property type="match status" value="1"/>
</dbReference>
<dbReference type="SUPFAM" id="SSF54534">
    <property type="entry name" value="FKBP-like"/>
    <property type="match status" value="1"/>
</dbReference>
<evidence type="ECO:0000256" key="2">
    <source>
        <dbReference type="ARBA" id="ARBA00006577"/>
    </source>
</evidence>
<evidence type="ECO:0000259" key="8">
    <source>
        <dbReference type="PROSITE" id="PS50059"/>
    </source>
</evidence>
<accession>A0A849VLS9</accession>
<keyword evidence="5 6" id="KW-0413">Isomerase</keyword>